<protein>
    <recommendedName>
        <fullName evidence="1">Putative heavy-metal chelation domain-containing protein</fullName>
    </recommendedName>
</protein>
<evidence type="ECO:0000259" key="1">
    <source>
        <dbReference type="Pfam" id="PF04016"/>
    </source>
</evidence>
<organism evidence="2 3">
    <name type="scientific">Aliikangiella coralliicola</name>
    <dbReference type="NCBI Taxonomy" id="2592383"/>
    <lineage>
        <taxon>Bacteria</taxon>
        <taxon>Pseudomonadati</taxon>
        <taxon>Pseudomonadota</taxon>
        <taxon>Gammaproteobacteria</taxon>
        <taxon>Oceanospirillales</taxon>
        <taxon>Pleioneaceae</taxon>
        <taxon>Aliikangiella</taxon>
    </lineage>
</organism>
<feature type="domain" description="Putative heavy-metal chelation" evidence="1">
    <location>
        <begin position="136"/>
        <end position="246"/>
    </location>
</feature>
<keyword evidence="3" id="KW-1185">Reference proteome</keyword>
<dbReference type="OrthoDB" id="6017773at2"/>
<dbReference type="SUPFAM" id="SSF159713">
    <property type="entry name" value="Dhaf3308-like"/>
    <property type="match status" value="1"/>
</dbReference>
<proteinExistence type="predicted"/>
<dbReference type="AlphaFoldDB" id="A0A545UH01"/>
<accession>A0A545UH01</accession>
<name>A0A545UH01_9GAMM</name>
<dbReference type="InterPro" id="IPR007161">
    <property type="entry name" value="DUF364"/>
</dbReference>
<sequence length="270" mass="29403">MSELVSINQLIQKVLQGEFSVNPESLPVVGSFWVKQSTQFPGSPQKYHNHYLLLRVGSAFGGCCVELSDIDSNIAAELSGHSVAELLDHSLEAVRVAALDAFFGEVYAHRKSNAKPLALPRGTPLERAVARDQAIADLLDFEPGKKIGLIGVVNPLVDAIVERGGICLPCDFNMKKTQSGLTVVQDMMPVLQEADYILATGMTLSNGSFDTILKVCRSRKIPFVLYAQTGSAIIPQFLDHGVTAISAEPFPYSQFSAEPSTVYLYRSREN</sequence>
<evidence type="ECO:0000313" key="2">
    <source>
        <dbReference type="EMBL" id="TQV88693.1"/>
    </source>
</evidence>
<gene>
    <name evidence="2" type="ORF">FLL46_08665</name>
</gene>
<dbReference type="Proteomes" id="UP000315439">
    <property type="component" value="Unassembled WGS sequence"/>
</dbReference>
<dbReference type="Gene3D" id="3.40.50.11590">
    <property type="match status" value="1"/>
</dbReference>
<reference evidence="2 3" key="1">
    <citation type="submission" date="2019-07" db="EMBL/GenBank/DDBJ databases">
        <title>Draft genome for Aliikangiella sp. M105.</title>
        <authorList>
            <person name="Wang G."/>
        </authorList>
    </citation>
    <scope>NUCLEOTIDE SEQUENCE [LARGE SCALE GENOMIC DNA]</scope>
    <source>
        <strain evidence="2 3">M105</strain>
    </source>
</reference>
<evidence type="ECO:0000313" key="3">
    <source>
        <dbReference type="Proteomes" id="UP000315439"/>
    </source>
</evidence>
<dbReference type="EMBL" id="VIKS01000004">
    <property type="protein sequence ID" value="TQV88693.1"/>
    <property type="molecule type" value="Genomic_DNA"/>
</dbReference>
<dbReference type="Pfam" id="PF04016">
    <property type="entry name" value="DUF364"/>
    <property type="match status" value="1"/>
</dbReference>
<comment type="caution">
    <text evidence="2">The sequence shown here is derived from an EMBL/GenBank/DDBJ whole genome shotgun (WGS) entry which is preliminary data.</text>
</comment>